<dbReference type="RefSeq" id="WP_147931544.1">
    <property type="nucleotide sequence ID" value="NZ_VOXD01000023.1"/>
</dbReference>
<dbReference type="GO" id="GO:0005886">
    <property type="term" value="C:plasma membrane"/>
    <property type="evidence" value="ECO:0007669"/>
    <property type="project" value="UniProtKB-SubCell"/>
</dbReference>
<feature type="domain" description="ABC3 transporter permease C-terminal" evidence="8">
    <location>
        <begin position="299"/>
        <end position="416"/>
    </location>
</feature>
<name>A0A5C7FDV6_9BACT</name>
<evidence type="ECO:0000259" key="9">
    <source>
        <dbReference type="Pfam" id="PF12704"/>
    </source>
</evidence>
<evidence type="ECO:0000256" key="7">
    <source>
        <dbReference type="SAM" id="Phobius"/>
    </source>
</evidence>
<dbReference type="AlphaFoldDB" id="A0A5C7FDV6"/>
<keyword evidence="11" id="KW-1185">Reference proteome</keyword>
<dbReference type="OrthoDB" id="9784014at2"/>
<dbReference type="InterPro" id="IPR003838">
    <property type="entry name" value="ABC3_permease_C"/>
</dbReference>
<feature type="region of interest" description="Disordered" evidence="6">
    <location>
        <begin position="207"/>
        <end position="239"/>
    </location>
</feature>
<evidence type="ECO:0000256" key="4">
    <source>
        <dbReference type="ARBA" id="ARBA00022989"/>
    </source>
</evidence>
<feature type="transmembrane region" description="Helical" evidence="7">
    <location>
        <begin position="296"/>
        <end position="320"/>
    </location>
</feature>
<keyword evidence="2" id="KW-1003">Cell membrane</keyword>
<comment type="subcellular location">
    <subcellularLocation>
        <location evidence="1">Cell membrane</location>
        <topology evidence="1">Multi-pass membrane protein</topology>
    </subcellularLocation>
</comment>
<accession>A0A5C7FDV6</accession>
<comment type="caution">
    <text evidence="10">The sequence shown here is derived from an EMBL/GenBank/DDBJ whole genome shotgun (WGS) entry which is preliminary data.</text>
</comment>
<gene>
    <name evidence="10" type="ORF">FUA23_14860</name>
</gene>
<evidence type="ECO:0000256" key="2">
    <source>
        <dbReference type="ARBA" id="ARBA00022475"/>
    </source>
</evidence>
<evidence type="ECO:0000313" key="11">
    <source>
        <dbReference type="Proteomes" id="UP000321907"/>
    </source>
</evidence>
<protein>
    <submittedName>
        <fullName evidence="10">ABC transporter permease</fullName>
    </submittedName>
</protein>
<feature type="domain" description="MacB-like periplasmic core" evidence="9">
    <location>
        <begin position="19"/>
        <end position="207"/>
    </location>
</feature>
<feature type="transmembrane region" description="Helical" evidence="7">
    <location>
        <begin position="340"/>
        <end position="372"/>
    </location>
</feature>
<keyword evidence="5 7" id="KW-0472">Membrane</keyword>
<dbReference type="InterPro" id="IPR051125">
    <property type="entry name" value="ABC-4/HrtB_transporter"/>
</dbReference>
<evidence type="ECO:0000256" key="3">
    <source>
        <dbReference type="ARBA" id="ARBA00022692"/>
    </source>
</evidence>
<proteinExistence type="predicted"/>
<evidence type="ECO:0000256" key="5">
    <source>
        <dbReference type="ARBA" id="ARBA00023136"/>
    </source>
</evidence>
<evidence type="ECO:0000313" key="10">
    <source>
        <dbReference type="EMBL" id="TXF88415.1"/>
    </source>
</evidence>
<evidence type="ECO:0000259" key="8">
    <source>
        <dbReference type="Pfam" id="PF02687"/>
    </source>
</evidence>
<dbReference type="PANTHER" id="PTHR43738">
    <property type="entry name" value="ABC TRANSPORTER, MEMBRANE PROTEIN"/>
    <property type="match status" value="1"/>
</dbReference>
<dbReference type="InterPro" id="IPR025857">
    <property type="entry name" value="MacB_PCD"/>
</dbReference>
<dbReference type="Proteomes" id="UP000321907">
    <property type="component" value="Unassembled WGS sequence"/>
</dbReference>
<feature type="compositionally biased region" description="Basic and acidic residues" evidence="6">
    <location>
        <begin position="207"/>
        <end position="233"/>
    </location>
</feature>
<dbReference type="PANTHER" id="PTHR43738:SF2">
    <property type="entry name" value="ABC TRANSPORTER PERMEASE"/>
    <property type="match status" value="1"/>
</dbReference>
<reference evidence="10 11" key="1">
    <citation type="submission" date="2019-08" db="EMBL/GenBank/DDBJ databases">
        <title>Lewinella sp. strain SSH13 Genome sequencing and assembly.</title>
        <authorList>
            <person name="Kim I."/>
        </authorList>
    </citation>
    <scope>NUCLEOTIDE SEQUENCE [LARGE SCALE GENOMIC DNA]</scope>
    <source>
        <strain evidence="10 11">SSH13</strain>
    </source>
</reference>
<dbReference type="Pfam" id="PF02687">
    <property type="entry name" value="FtsX"/>
    <property type="match status" value="1"/>
</dbReference>
<dbReference type="EMBL" id="VOXD01000023">
    <property type="protein sequence ID" value="TXF88415.1"/>
    <property type="molecule type" value="Genomic_DNA"/>
</dbReference>
<evidence type="ECO:0000256" key="1">
    <source>
        <dbReference type="ARBA" id="ARBA00004651"/>
    </source>
</evidence>
<organism evidence="10 11">
    <name type="scientific">Neolewinella aurantiaca</name>
    <dbReference type="NCBI Taxonomy" id="2602767"/>
    <lineage>
        <taxon>Bacteria</taxon>
        <taxon>Pseudomonadati</taxon>
        <taxon>Bacteroidota</taxon>
        <taxon>Saprospiria</taxon>
        <taxon>Saprospirales</taxon>
        <taxon>Lewinellaceae</taxon>
        <taxon>Neolewinella</taxon>
    </lineage>
</organism>
<feature type="transmembrane region" description="Helical" evidence="7">
    <location>
        <begin position="392"/>
        <end position="411"/>
    </location>
</feature>
<evidence type="ECO:0000256" key="6">
    <source>
        <dbReference type="SAM" id="MobiDB-lite"/>
    </source>
</evidence>
<sequence length="425" mass="46998">MNLLRLSWKNLTFKPLNALLSVLLFALSIGLISLLLSLREQADEQFDNNLAGIDLVVGAKGSPLELTLNSMYHVGYATGNIKLGQVKAFFNPKHPIVEDVVPLSVGDSYRGYRIVGTIPKILDWYGAELAEGGLWQHDFEVVVGEEVARVNGLTLGSKFKSNHGIIDEGDENNIEHDDDFTVVGILAPSGTVMDQLVLTTNQTYWHSHETHNGDDADHENHDHAGHDHTHDHAPTPLTEEDPEQEITSLLVRYRNASSFQALNFPRNLNENTELLAANPAYEISEVRRQFDSGQRILGILVLAITVVSALSIFIALFTSLRERRYELALMRTMGAGRKKLFFLIVMEGLMVAVIGYVLGILLSHAIMALLAANVQDDFRYTVSATRFLTEEVWLFAAALFIGFLAAVIPAVQAARTDIADTLTHS</sequence>
<keyword evidence="4 7" id="KW-1133">Transmembrane helix</keyword>
<keyword evidence="3 7" id="KW-0812">Transmembrane</keyword>
<dbReference type="Pfam" id="PF12704">
    <property type="entry name" value="MacB_PCD"/>
    <property type="match status" value="1"/>
</dbReference>